<evidence type="ECO:0000313" key="1">
    <source>
        <dbReference type="Proteomes" id="UP000887576"/>
    </source>
</evidence>
<sequence length="568" mass="64564">MKVKVISRNPDHYQRETKLDLFKVPQFIRDKEDPLQPAVEYTRALNAAKLNRLFAKPFLASFEGHNDAVNVLAKHPLRLNCALSGGRDGQVRVWNLSLRKCSSYVQAHNGPVLGVSVNSSTGDNFATVGMDSQIKFWRLSEFSDGDLGDPIHSVAMDYVPTSINYMYESSDFVTGGQGLSFWKALCDSPFRTYNIGESTVQAVKCNPVETTVFAGCCEDRSIFIFDSREKVPVQKVVMKLRTNNISWNPREPFTFVAANDDYNLYTFDMRSLLSARKVHYGHVGAVLDVDYSPTGREFVSGSIDKSIRIWESNAPTSREIYTVQRMQYVLSVLYTLDNKYILSGSNEFNVRLWKANASEKLGALVPREKAAMDYSNQLRNQYSAHPKVGAILKRRKVPRQIKNLKDEHQIIREKQDRKFANIQAHTKHKIIEKIPNKVANIIESWDKPPLDPEDSKEEEKDGESKDAKTKGISDSKYLKKAAEIDSKEKEKNGESKYAKTKGISDSKYLKKATEKQNVKKFSFDSEAVETFTDRKEKNGKFWRGNKQASFGSGGESFKGKIKKEKRYN</sequence>
<protein>
    <submittedName>
        <fullName evidence="2">DDB1- and CUL4-associated factor 13</fullName>
    </submittedName>
</protein>
<dbReference type="WBParaSite" id="JU765_v2.g603.t2">
    <property type="protein sequence ID" value="JU765_v2.g603.t2"/>
    <property type="gene ID" value="JU765_v2.g603"/>
</dbReference>
<accession>A0AC34RED0</accession>
<proteinExistence type="predicted"/>
<dbReference type="Proteomes" id="UP000887576">
    <property type="component" value="Unplaced"/>
</dbReference>
<evidence type="ECO:0000313" key="2">
    <source>
        <dbReference type="WBParaSite" id="JU765_v2.g603.t2"/>
    </source>
</evidence>
<reference evidence="2" key="1">
    <citation type="submission" date="2022-11" db="UniProtKB">
        <authorList>
            <consortium name="WormBaseParasite"/>
        </authorList>
    </citation>
    <scope>IDENTIFICATION</scope>
</reference>
<name>A0AC34RED0_9BILA</name>
<organism evidence="1 2">
    <name type="scientific">Panagrolaimus sp. JU765</name>
    <dbReference type="NCBI Taxonomy" id="591449"/>
    <lineage>
        <taxon>Eukaryota</taxon>
        <taxon>Metazoa</taxon>
        <taxon>Ecdysozoa</taxon>
        <taxon>Nematoda</taxon>
        <taxon>Chromadorea</taxon>
        <taxon>Rhabditida</taxon>
        <taxon>Tylenchina</taxon>
        <taxon>Panagrolaimomorpha</taxon>
        <taxon>Panagrolaimoidea</taxon>
        <taxon>Panagrolaimidae</taxon>
        <taxon>Panagrolaimus</taxon>
    </lineage>
</organism>